<dbReference type="Pfam" id="PF06747">
    <property type="entry name" value="CHCH"/>
    <property type="match status" value="1"/>
</dbReference>
<evidence type="ECO:0000256" key="1">
    <source>
        <dbReference type="ARBA" id="ARBA00004173"/>
    </source>
</evidence>
<keyword evidence="8" id="KW-0676">Redox-active center</keyword>
<evidence type="ECO:0000313" key="11">
    <source>
        <dbReference type="EMBL" id="KAK9501774.1"/>
    </source>
</evidence>
<evidence type="ECO:0000256" key="4">
    <source>
        <dbReference type="ARBA" id="ARBA00023002"/>
    </source>
</evidence>
<feature type="domain" description="CHCH" evidence="10">
    <location>
        <begin position="59"/>
        <end position="95"/>
    </location>
</feature>
<evidence type="ECO:0000256" key="7">
    <source>
        <dbReference type="ARBA" id="ARBA00023157"/>
    </source>
</evidence>
<keyword evidence="4" id="KW-0560">Oxidoreductase</keyword>
<gene>
    <name evidence="11" type="ORF">O3M35_012445</name>
</gene>
<dbReference type="EMBL" id="JAPXFL010000009">
    <property type="protein sequence ID" value="KAK9501774.1"/>
    <property type="molecule type" value="Genomic_DNA"/>
</dbReference>
<evidence type="ECO:0000256" key="2">
    <source>
        <dbReference type="ARBA" id="ARBA00022448"/>
    </source>
</evidence>
<dbReference type="Gene3D" id="1.10.287.2900">
    <property type="match status" value="1"/>
</dbReference>
<dbReference type="GO" id="GO:0045041">
    <property type="term" value="P:protein import into mitochondrial intermembrane space"/>
    <property type="evidence" value="ECO:0007669"/>
    <property type="project" value="InterPro"/>
</dbReference>
<feature type="region of interest" description="Disordered" evidence="9">
    <location>
        <begin position="99"/>
        <end position="163"/>
    </location>
</feature>
<dbReference type="PROSITE" id="PS51808">
    <property type="entry name" value="CHCH"/>
    <property type="match status" value="1"/>
</dbReference>
<keyword evidence="6" id="KW-0496">Mitochondrion</keyword>
<evidence type="ECO:0000259" key="10">
    <source>
        <dbReference type="Pfam" id="PF06747"/>
    </source>
</evidence>
<organism evidence="11 12">
    <name type="scientific">Rhynocoris fuscipes</name>
    <dbReference type="NCBI Taxonomy" id="488301"/>
    <lineage>
        <taxon>Eukaryota</taxon>
        <taxon>Metazoa</taxon>
        <taxon>Ecdysozoa</taxon>
        <taxon>Arthropoda</taxon>
        <taxon>Hexapoda</taxon>
        <taxon>Insecta</taxon>
        <taxon>Pterygota</taxon>
        <taxon>Neoptera</taxon>
        <taxon>Paraneoptera</taxon>
        <taxon>Hemiptera</taxon>
        <taxon>Heteroptera</taxon>
        <taxon>Panheteroptera</taxon>
        <taxon>Cimicomorpha</taxon>
        <taxon>Reduviidae</taxon>
        <taxon>Harpactorinae</taxon>
        <taxon>Harpactorini</taxon>
        <taxon>Rhynocoris</taxon>
    </lineage>
</organism>
<feature type="compositionally biased region" description="Basic and acidic residues" evidence="9">
    <location>
        <begin position="120"/>
        <end position="142"/>
    </location>
</feature>
<evidence type="ECO:0000256" key="6">
    <source>
        <dbReference type="ARBA" id="ARBA00023128"/>
    </source>
</evidence>
<name>A0AAW1CZQ0_9HEMI</name>
<evidence type="ECO:0000256" key="3">
    <source>
        <dbReference type="ARBA" id="ARBA00022927"/>
    </source>
</evidence>
<proteinExistence type="predicted"/>
<dbReference type="AlphaFoldDB" id="A0AAW1CZQ0"/>
<dbReference type="PANTHER" id="PTHR21622">
    <property type="entry name" value="COILED-COIL-HELIX-COILED-COIL-HELIX DOMAIN CONTAINING 4"/>
    <property type="match status" value="1"/>
</dbReference>
<dbReference type="PANTHER" id="PTHR21622:SF0">
    <property type="entry name" value="COILED-COIL-HELIX-COILED-COIL-HELIX DOMAIN CONTAINING 4"/>
    <property type="match status" value="1"/>
</dbReference>
<keyword evidence="7" id="KW-1015">Disulfide bond</keyword>
<dbReference type="InterPro" id="IPR010625">
    <property type="entry name" value="CHCH"/>
</dbReference>
<comment type="caution">
    <text evidence="11">The sequence shown here is derived from an EMBL/GenBank/DDBJ whole genome shotgun (WGS) entry which is preliminary data.</text>
</comment>
<keyword evidence="12" id="KW-1185">Reference proteome</keyword>
<dbReference type="InterPro" id="IPR039289">
    <property type="entry name" value="CHCHD4"/>
</dbReference>
<sequence>MSSQEEVNSHGYVLVKKEELASPSTIKLPERDKPHGLILDDGSINWSCPCLGGMVAGPCGVPFREAFSCFHYSQAEPKGSDCMDAFSKMQECMQQYPKLYGPKENGNDDDDLFNVEQNDMGEREKIDINRSKIEDGDLKEAVNDVNTNKEMARSDNKLNKKNQ</sequence>
<evidence type="ECO:0000256" key="5">
    <source>
        <dbReference type="ARBA" id="ARBA00023010"/>
    </source>
</evidence>
<keyword evidence="3" id="KW-0653">Protein transport</keyword>
<accession>A0AAW1CZQ0</accession>
<dbReference type="Proteomes" id="UP001461498">
    <property type="component" value="Unassembled WGS sequence"/>
</dbReference>
<keyword evidence="2" id="KW-0813">Transport</keyword>
<comment type="subcellular location">
    <subcellularLocation>
        <location evidence="1">Mitochondrion</location>
    </subcellularLocation>
</comment>
<feature type="compositionally biased region" description="Basic and acidic residues" evidence="9">
    <location>
        <begin position="150"/>
        <end position="163"/>
    </location>
</feature>
<protein>
    <recommendedName>
        <fullName evidence="10">CHCH domain-containing protein</fullName>
    </recommendedName>
</protein>
<evidence type="ECO:0000256" key="9">
    <source>
        <dbReference type="SAM" id="MobiDB-lite"/>
    </source>
</evidence>
<dbReference type="GO" id="GO:0005758">
    <property type="term" value="C:mitochondrial intermembrane space"/>
    <property type="evidence" value="ECO:0007669"/>
    <property type="project" value="TreeGrafter"/>
</dbReference>
<evidence type="ECO:0000256" key="8">
    <source>
        <dbReference type="ARBA" id="ARBA00023284"/>
    </source>
</evidence>
<dbReference type="GO" id="GO:0015035">
    <property type="term" value="F:protein-disulfide reductase activity"/>
    <property type="evidence" value="ECO:0007669"/>
    <property type="project" value="InterPro"/>
</dbReference>
<reference evidence="11 12" key="1">
    <citation type="submission" date="2022-12" db="EMBL/GenBank/DDBJ databases">
        <title>Chromosome-level genome assembly of true bugs.</title>
        <authorList>
            <person name="Ma L."/>
            <person name="Li H."/>
        </authorList>
    </citation>
    <scope>NUCLEOTIDE SEQUENCE [LARGE SCALE GENOMIC DNA]</scope>
    <source>
        <strain evidence="11">Lab_2022b</strain>
    </source>
</reference>
<evidence type="ECO:0000313" key="12">
    <source>
        <dbReference type="Proteomes" id="UP001461498"/>
    </source>
</evidence>
<keyword evidence="5" id="KW-0811">Translocation</keyword>